<dbReference type="SUPFAM" id="SSF53756">
    <property type="entry name" value="UDP-Glycosyltransferase/glycogen phosphorylase"/>
    <property type="match status" value="1"/>
</dbReference>
<dbReference type="STRING" id="1912795.BK816_02485"/>
<reference evidence="1 2" key="1">
    <citation type="submission" date="2016-10" db="EMBL/GenBank/DDBJ databases">
        <title>Actinomyces aegypiusis sp. nov., isolated from the Aegypius monachus in Qinghai Tibet Plateau China.</title>
        <authorList>
            <person name="Wang Y."/>
        </authorList>
    </citation>
    <scope>NUCLEOTIDE SEQUENCE [LARGE SCALE GENOMIC DNA]</scope>
    <source>
        <strain evidence="1 2">VUL4_3</strain>
    </source>
</reference>
<sequence length="394" mass="42954">MKHSQNAIVTSRIYAPEIGAAAFRLEATAKQMTSYGPVTVLTGTLPKGMSEAKPHPKLQIKRAPVKRDKDGYVRGLLPYLSFDLPLFFRLLAQPKPKYILTEPPPTTGLVVACYCRLKKVPFAYFAADLITESHEAIMPKFVVKLMQRVQKFILANASVVLTINQDMVAPAKKAGAKVVEVVQNGIDTERFQPPTKPLNPELAERYGITKPYFFYGGTASDLQKAGIFAQALIQDPRLADYQLLYLTQGNEQAELEALAQAHPTKILVHGLASPDIAAELQGHAIASLASIKPGNGYDFAYPTKMYASYACATPIVYAGVGPAAADISDNNLGVAEADFTPKAVGQAMVNVVAKQTVPAKKKAMRDNIRNWVCEHRSLQKTGQRAAAYVEKYCA</sequence>
<dbReference type="AlphaFoldDB" id="A0A1D9MJ47"/>
<dbReference type="KEGG" id="avu:BK816_02485"/>
<dbReference type="Gene3D" id="3.40.50.2000">
    <property type="entry name" value="Glycogen Phosphorylase B"/>
    <property type="match status" value="2"/>
</dbReference>
<protein>
    <recommendedName>
        <fullName evidence="3">Glycosyltransferase subfamily 4-like N-terminal domain-containing protein</fullName>
    </recommendedName>
</protein>
<dbReference type="RefSeq" id="WP_071163772.1">
    <property type="nucleotide sequence ID" value="NZ_CP017812.1"/>
</dbReference>
<evidence type="ECO:0000313" key="1">
    <source>
        <dbReference type="EMBL" id="AOZ72306.1"/>
    </source>
</evidence>
<name>A0A1D9MJ47_9ACTO</name>
<evidence type="ECO:0000313" key="2">
    <source>
        <dbReference type="Proteomes" id="UP000176288"/>
    </source>
</evidence>
<gene>
    <name evidence="1" type="ORF">BK816_02485</name>
</gene>
<keyword evidence="2" id="KW-1185">Reference proteome</keyword>
<organism evidence="1 2">
    <name type="scientific">Boudabousia tangfeifanii</name>
    <dbReference type="NCBI Taxonomy" id="1912795"/>
    <lineage>
        <taxon>Bacteria</taxon>
        <taxon>Bacillati</taxon>
        <taxon>Actinomycetota</taxon>
        <taxon>Actinomycetes</taxon>
        <taxon>Actinomycetales</taxon>
        <taxon>Actinomycetaceae</taxon>
        <taxon>Boudabousia</taxon>
    </lineage>
</organism>
<dbReference type="OrthoDB" id="3657271at2"/>
<dbReference type="EMBL" id="CP017812">
    <property type="protein sequence ID" value="AOZ72306.1"/>
    <property type="molecule type" value="Genomic_DNA"/>
</dbReference>
<proteinExistence type="predicted"/>
<accession>A0A1D9MJ47</accession>
<evidence type="ECO:0008006" key="3">
    <source>
        <dbReference type="Google" id="ProtNLM"/>
    </source>
</evidence>
<dbReference type="Proteomes" id="UP000176288">
    <property type="component" value="Chromosome"/>
</dbReference>